<dbReference type="Pfam" id="PF03150">
    <property type="entry name" value="CCP_MauG"/>
    <property type="match status" value="1"/>
</dbReference>
<dbReference type="InterPro" id="IPR036909">
    <property type="entry name" value="Cyt_c-like_dom_sf"/>
</dbReference>
<evidence type="ECO:0000313" key="12">
    <source>
        <dbReference type="Proteomes" id="UP001057998"/>
    </source>
</evidence>
<dbReference type="Proteomes" id="UP001057998">
    <property type="component" value="Chromosome 2"/>
</dbReference>
<dbReference type="PANTHER" id="PTHR30600">
    <property type="entry name" value="CYTOCHROME C PEROXIDASE-RELATED"/>
    <property type="match status" value="1"/>
</dbReference>
<protein>
    <submittedName>
        <fullName evidence="11">DUF1566 domain-containing protein</fullName>
    </submittedName>
</protein>
<organism evidence="11 12">
    <name type="scientific">Photobacterium atrarenae</name>
    <dbReference type="NCBI Taxonomy" id="865757"/>
    <lineage>
        <taxon>Bacteria</taxon>
        <taxon>Pseudomonadati</taxon>
        <taxon>Pseudomonadota</taxon>
        <taxon>Gammaproteobacteria</taxon>
        <taxon>Vibrionales</taxon>
        <taxon>Vibrionaceae</taxon>
        <taxon>Photobacterium</taxon>
    </lineage>
</organism>
<evidence type="ECO:0000256" key="5">
    <source>
        <dbReference type="ARBA" id="ARBA00023002"/>
    </source>
</evidence>
<dbReference type="PANTHER" id="PTHR30600:SF10">
    <property type="entry name" value="BLL6722 PROTEIN"/>
    <property type="match status" value="1"/>
</dbReference>
<keyword evidence="12" id="KW-1185">Reference proteome</keyword>
<evidence type="ECO:0000256" key="1">
    <source>
        <dbReference type="ARBA" id="ARBA00004196"/>
    </source>
</evidence>
<evidence type="ECO:0000256" key="6">
    <source>
        <dbReference type="ARBA" id="ARBA00023004"/>
    </source>
</evidence>
<dbReference type="SUPFAM" id="SSF46626">
    <property type="entry name" value="Cytochrome c"/>
    <property type="match status" value="2"/>
</dbReference>
<gene>
    <name evidence="11" type="ORF">NNL38_21225</name>
</gene>
<dbReference type="PROSITE" id="PS51007">
    <property type="entry name" value="CYTC"/>
    <property type="match status" value="2"/>
</dbReference>
<accession>A0ABY5GJP0</accession>
<keyword evidence="5" id="KW-0560">Oxidoreductase</keyword>
<feature type="domain" description="Cytochrome c" evidence="10">
    <location>
        <begin position="714"/>
        <end position="850"/>
    </location>
</feature>
<dbReference type="InterPro" id="IPR009056">
    <property type="entry name" value="Cyt_c-like_dom"/>
</dbReference>
<dbReference type="Gene3D" id="1.10.760.10">
    <property type="entry name" value="Cytochrome c-like domain"/>
    <property type="match status" value="2"/>
</dbReference>
<keyword evidence="6 7" id="KW-0408">Iron</keyword>
<evidence type="ECO:0000256" key="8">
    <source>
        <dbReference type="SAM" id="MobiDB-lite"/>
    </source>
</evidence>
<feature type="compositionally biased region" description="Low complexity" evidence="8">
    <location>
        <begin position="36"/>
        <end position="47"/>
    </location>
</feature>
<evidence type="ECO:0000256" key="9">
    <source>
        <dbReference type="SAM" id="SignalP"/>
    </source>
</evidence>
<feature type="chain" id="PRO_5046447070" evidence="9">
    <location>
        <begin position="22"/>
        <end position="870"/>
    </location>
</feature>
<evidence type="ECO:0000313" key="11">
    <source>
        <dbReference type="EMBL" id="UTV29542.1"/>
    </source>
</evidence>
<evidence type="ECO:0000256" key="7">
    <source>
        <dbReference type="PROSITE-ProRule" id="PRU00433"/>
    </source>
</evidence>
<sequence length="870" mass="96390">MSGSNLKFSAVALGVSLMLSACNGSEGQPSSAVGRETSGTPTTTEGTQTVALTPKAQVTQGAQFSYQYALKPGQSLRLIEPPKLGEVILAGDTLTYQAPITATGADAFRLELVDADRVTEIRWLLRVDQNPQRFSQIDLQDPAAAPHWQCVSDAETHQGITWAVPTAPSQETYAWQDWVATLPNLAAQCFLEDSACNTAALIDYANAQQWCGKDDWRLPFGYEMKNLVSEQDYALDRNQAAIDPYFFPQVGFESYWLAEDASELQVDNLAYRQSFGANRHTVATQNKRKPASVMLVSGEYRDPTLPSQQVEPQPEAESFIRLNAHGQPLAREAQQDSYAQTPWRCLDDMRGLVRDNLFLRDGRFSYVYWLTPSPDDVTHTANTFVADTDVAQCDQDTCTLDGLLQQLNDANTCGRTDWRVPTAAELALLLHQDVAGGDYSLFYQTSLNHPEAGDYWVRTTSGFGTLALPSVSGLTPVPAQPGQQARVLLMATEFEPRATEDPRSVNNHGQPNMARLRQDYATSPANWPAPFVDDIVQHQTMGLMPKPEFPHANPYQADKVELGRQLFFDTFLSRAGDVSCASCHDPQKGWTDQREVSIGHDRQRGKRNAPTIVNSAFLPVLFWDGRALDLEQQALMPIQDPLEMAESLPHLVERLNAHPTYPASFEAVFRQGPITAEQLGMALATFQRTIVSQESRFDRFLAQAPAGETSALTDQELWGLDIYRRNGRCVNCHMGPELTNHAFENVGLTYYQAFYEDLGQFNVNGNSDSVGKFKTPSLRDVMNTGPWFHNGLVHTMDGVISMYSEGMASNAPFGWSKYDPNYPKLSEKIRPLNLTLQEAQALKAFMQAITAESPRQSATAEQLGIEPSGS</sequence>
<dbReference type="InterPro" id="IPR004852">
    <property type="entry name" value="Di-haem_cyt_c_peroxidsae"/>
</dbReference>
<dbReference type="PROSITE" id="PS51257">
    <property type="entry name" value="PROKAR_LIPOPROTEIN"/>
    <property type="match status" value="1"/>
</dbReference>
<feature type="domain" description="Cytochrome c" evidence="10">
    <location>
        <begin position="558"/>
        <end position="659"/>
    </location>
</feature>
<reference evidence="11" key="1">
    <citation type="submission" date="2022-07" db="EMBL/GenBank/DDBJ databases">
        <title>Genome sequencing of Photobacterium atrarenae GJH2-4.</title>
        <authorList>
            <person name="Park S.-J."/>
        </authorList>
    </citation>
    <scope>NUCLEOTIDE SEQUENCE</scope>
    <source>
        <strain evidence="11">GJH2-4</strain>
    </source>
</reference>
<dbReference type="Pfam" id="PF07603">
    <property type="entry name" value="Lcl_C"/>
    <property type="match status" value="1"/>
</dbReference>
<comment type="subcellular location">
    <subcellularLocation>
        <location evidence="1">Cell envelope</location>
    </subcellularLocation>
</comment>
<feature type="signal peptide" evidence="9">
    <location>
        <begin position="1"/>
        <end position="21"/>
    </location>
</feature>
<keyword evidence="2 7" id="KW-0349">Heme</keyword>
<proteinExistence type="predicted"/>
<evidence type="ECO:0000256" key="2">
    <source>
        <dbReference type="ARBA" id="ARBA00022617"/>
    </source>
</evidence>
<evidence type="ECO:0000256" key="3">
    <source>
        <dbReference type="ARBA" id="ARBA00022723"/>
    </source>
</evidence>
<dbReference type="InterPro" id="IPR051395">
    <property type="entry name" value="Cytochrome_c_Peroxidase/MauG"/>
</dbReference>
<name>A0ABY5GJP0_9GAMM</name>
<keyword evidence="3 7" id="KW-0479">Metal-binding</keyword>
<dbReference type="RefSeq" id="WP_255390860.1">
    <property type="nucleotide sequence ID" value="NZ_CP101509.1"/>
</dbReference>
<dbReference type="EMBL" id="CP101509">
    <property type="protein sequence ID" value="UTV29542.1"/>
    <property type="molecule type" value="Genomic_DNA"/>
</dbReference>
<feature type="region of interest" description="Disordered" evidence="8">
    <location>
        <begin position="25"/>
        <end position="47"/>
    </location>
</feature>
<evidence type="ECO:0000259" key="10">
    <source>
        <dbReference type="PROSITE" id="PS51007"/>
    </source>
</evidence>
<evidence type="ECO:0000256" key="4">
    <source>
        <dbReference type="ARBA" id="ARBA00022729"/>
    </source>
</evidence>
<keyword evidence="4 9" id="KW-0732">Signal</keyword>
<dbReference type="InterPro" id="IPR011460">
    <property type="entry name" value="Lcl_C"/>
</dbReference>